<feature type="chain" id="PRO_5016974907" evidence="2">
    <location>
        <begin position="19"/>
        <end position="266"/>
    </location>
</feature>
<dbReference type="CDD" id="cd00920">
    <property type="entry name" value="Cupredoxin"/>
    <property type="match status" value="1"/>
</dbReference>
<keyword evidence="2" id="KW-0732">Signal</keyword>
<protein>
    <submittedName>
        <fullName evidence="3">Extracellular serine-rich protein</fullName>
    </submittedName>
</protein>
<dbReference type="PANTHER" id="PTHR34883">
    <property type="entry name" value="SERINE-RICH PROTEIN, PUTATIVE-RELATED-RELATED"/>
    <property type="match status" value="1"/>
</dbReference>
<accession>A0A364NCX9</accession>
<organism evidence="3 4">
    <name type="scientific">Stemphylium lycopersici</name>
    <name type="common">Tomato gray leaf spot disease fungus</name>
    <name type="synonym">Thyrospora lycopersici</name>
    <dbReference type="NCBI Taxonomy" id="183478"/>
    <lineage>
        <taxon>Eukaryota</taxon>
        <taxon>Fungi</taxon>
        <taxon>Dikarya</taxon>
        <taxon>Ascomycota</taxon>
        <taxon>Pezizomycotina</taxon>
        <taxon>Dothideomycetes</taxon>
        <taxon>Pleosporomycetidae</taxon>
        <taxon>Pleosporales</taxon>
        <taxon>Pleosporineae</taxon>
        <taxon>Pleosporaceae</taxon>
        <taxon>Stemphylium</taxon>
    </lineage>
</organism>
<dbReference type="AlphaFoldDB" id="A0A364NCX9"/>
<reference evidence="4" key="1">
    <citation type="submission" date="2018-05" db="EMBL/GenBank/DDBJ databases">
        <title>Draft genome sequence of Stemphylium lycopersici strain CIDEFI 213.</title>
        <authorList>
            <person name="Medina R."/>
            <person name="Franco M.E.E."/>
            <person name="Lucentini C.G."/>
            <person name="Saparrat M.C.N."/>
            <person name="Balatti P.A."/>
        </authorList>
    </citation>
    <scope>NUCLEOTIDE SEQUENCE [LARGE SCALE GENOMIC DNA]</scope>
    <source>
        <strain evidence="4">CIDEFI 213</strain>
    </source>
</reference>
<dbReference type="EMBL" id="QGDH01000014">
    <property type="protein sequence ID" value="RAR15184.1"/>
    <property type="molecule type" value="Genomic_DNA"/>
</dbReference>
<dbReference type="Gene3D" id="2.60.40.420">
    <property type="entry name" value="Cupredoxins - blue copper proteins"/>
    <property type="match status" value="1"/>
</dbReference>
<dbReference type="STRING" id="183478.A0A364NCX9"/>
<feature type="region of interest" description="Disordered" evidence="1">
    <location>
        <begin position="188"/>
        <end position="266"/>
    </location>
</feature>
<comment type="caution">
    <text evidence="3">The sequence shown here is derived from an EMBL/GenBank/DDBJ whole genome shotgun (WGS) entry which is preliminary data.</text>
</comment>
<dbReference type="PANTHER" id="PTHR34883:SF17">
    <property type="entry name" value="CUPREDOXIN"/>
    <property type="match status" value="1"/>
</dbReference>
<evidence type="ECO:0000313" key="3">
    <source>
        <dbReference type="EMBL" id="RAR15184.1"/>
    </source>
</evidence>
<evidence type="ECO:0000256" key="2">
    <source>
        <dbReference type="SAM" id="SignalP"/>
    </source>
</evidence>
<sequence>MKSFVIALPLALAATAVALPGASFKTVNRLPSVKSNPLRRASQIIPVIVGGPQDTFIPNSINAAVGDIVQFQFSNGNHTVTQSTADTACTPMDGGVHSGHIPFEDGQTDVGTFNMPVTSTDPMFLYCATGPHCQEGQVMMINAANAQQLADYTKLSQQTESSTDGTDVVGGTAGKLALDAAAFVPAPPEEEAAAPPPAEEAPAEEAPVEEAPPAEETPAEETPAEETPAEEAPAEEAPAEEAPAEEAPAAGMPTEEAPAEEAAAMV</sequence>
<evidence type="ECO:0000256" key="1">
    <source>
        <dbReference type="SAM" id="MobiDB-lite"/>
    </source>
</evidence>
<dbReference type="InterPro" id="IPR008972">
    <property type="entry name" value="Cupredoxin"/>
</dbReference>
<proteinExistence type="predicted"/>
<dbReference type="SUPFAM" id="SSF49503">
    <property type="entry name" value="Cupredoxins"/>
    <property type="match status" value="1"/>
</dbReference>
<evidence type="ECO:0000313" key="4">
    <source>
        <dbReference type="Proteomes" id="UP000249619"/>
    </source>
</evidence>
<feature type="signal peptide" evidence="2">
    <location>
        <begin position="1"/>
        <end position="18"/>
    </location>
</feature>
<feature type="compositionally biased region" description="Low complexity" evidence="1">
    <location>
        <begin position="245"/>
        <end position="266"/>
    </location>
</feature>
<dbReference type="OrthoDB" id="5421909at2759"/>
<name>A0A364NCX9_STELY</name>
<keyword evidence="4" id="KW-1185">Reference proteome</keyword>
<dbReference type="InterPro" id="IPR052953">
    <property type="entry name" value="Ser-rich/MCO-related"/>
</dbReference>
<feature type="compositionally biased region" description="Acidic residues" evidence="1">
    <location>
        <begin position="217"/>
        <end position="244"/>
    </location>
</feature>
<gene>
    <name evidence="3" type="ORF">DDE83_001421</name>
</gene>
<dbReference type="Proteomes" id="UP000249619">
    <property type="component" value="Unassembled WGS sequence"/>
</dbReference>